<evidence type="ECO:0000256" key="9">
    <source>
        <dbReference type="ARBA" id="ARBA00022490"/>
    </source>
</evidence>
<organism evidence="21 22">
    <name type="scientific">Enterococcus asini</name>
    <dbReference type="NCBI Taxonomy" id="57732"/>
    <lineage>
        <taxon>Bacteria</taxon>
        <taxon>Bacillati</taxon>
        <taxon>Bacillota</taxon>
        <taxon>Bacilli</taxon>
        <taxon>Lactobacillales</taxon>
        <taxon>Enterococcaceae</taxon>
        <taxon>Enterococcus</taxon>
    </lineage>
</organism>
<comment type="subunit">
    <text evidence="4">Homodimer.</text>
</comment>
<sequence length="312" mass="33598">MENIVLVSHGQMAAGVKATLEMIVGKQDHVHVVSLKPDGDDRQFEADLQAEMKTLNGSTLIIADLLGGTPCNVSLRNYLEDDQVAILAGMSLPLVIEATLNTQATPAELVTAAKGAVADVKVEMSATTEEVAETTAAAPAADDLAQYQAYAGKANIVNVRIDERLIHGQVAGIWSTSLNTQRIIVINDEAAKDPLQKSSLRMAAPSSMRLSVLTVAEAAKNVQAGKYGAQRIFLLFKNPTDVLRYLEAGGELTTVNVGNMSYKEGTREVTKSIQVTEAEEAVFEDIAKRHIKITAQRVPNDPVVDFMEKLRS</sequence>
<evidence type="ECO:0000256" key="8">
    <source>
        <dbReference type="ARBA" id="ARBA00022475"/>
    </source>
</evidence>
<dbReference type="EMBL" id="JARQBJ010000006">
    <property type="protein sequence ID" value="MDT2811287.1"/>
    <property type="molecule type" value="Genomic_DNA"/>
</dbReference>
<dbReference type="GO" id="GO:0016301">
    <property type="term" value="F:kinase activity"/>
    <property type="evidence" value="ECO:0007669"/>
    <property type="project" value="UniProtKB-KW"/>
</dbReference>
<reference evidence="21" key="1">
    <citation type="submission" date="2023-03" db="EMBL/GenBank/DDBJ databases">
        <authorList>
            <person name="Shen W."/>
            <person name="Cai J."/>
        </authorList>
    </citation>
    <scope>NUCLEOTIDE SEQUENCE</scope>
    <source>
        <strain evidence="21">B226-2</strain>
    </source>
</reference>
<evidence type="ECO:0000256" key="12">
    <source>
        <dbReference type="ARBA" id="ARBA00022679"/>
    </source>
</evidence>
<dbReference type="InterPro" id="IPR051471">
    <property type="entry name" value="Bacterial_PTS_sugar_comp"/>
</dbReference>
<evidence type="ECO:0000256" key="11">
    <source>
        <dbReference type="ARBA" id="ARBA00022597"/>
    </source>
</evidence>
<dbReference type="RefSeq" id="WP_270598487.1">
    <property type="nucleotide sequence ID" value="NZ_JAQESC010000009.1"/>
</dbReference>
<evidence type="ECO:0000256" key="15">
    <source>
        <dbReference type="ARBA" id="ARBA00023136"/>
    </source>
</evidence>
<name>A0AAW8U3L2_9ENTE</name>
<dbReference type="PROSITE" id="PS51101">
    <property type="entry name" value="PTS_EIIB_TYPE_4"/>
    <property type="match status" value="1"/>
</dbReference>
<feature type="domain" description="PTS EIIA type-4" evidence="19">
    <location>
        <begin position="1"/>
        <end position="144"/>
    </location>
</feature>
<comment type="catalytic activity">
    <reaction evidence="1">
        <text>D-mannose(out) + N(pros)-phospho-L-histidyl-[protein] = D-mannose 6-phosphate(in) + L-histidyl-[protein]</text>
        <dbReference type="Rhea" id="RHEA:49232"/>
        <dbReference type="Rhea" id="RHEA-COMP:9745"/>
        <dbReference type="Rhea" id="RHEA-COMP:9746"/>
        <dbReference type="ChEBI" id="CHEBI:4208"/>
        <dbReference type="ChEBI" id="CHEBI:29979"/>
        <dbReference type="ChEBI" id="CHEBI:58735"/>
        <dbReference type="ChEBI" id="CHEBI:64837"/>
        <dbReference type="EC" id="2.7.1.191"/>
    </reaction>
</comment>
<dbReference type="Proteomes" id="UP001256711">
    <property type="component" value="Unassembled WGS sequence"/>
</dbReference>
<keyword evidence="15" id="KW-0472">Membrane</keyword>
<dbReference type="GO" id="GO:0008982">
    <property type="term" value="F:protein-N(PI)-phosphohistidine-sugar phosphotransferase activity"/>
    <property type="evidence" value="ECO:0007669"/>
    <property type="project" value="InterPro"/>
</dbReference>
<evidence type="ECO:0000256" key="17">
    <source>
        <dbReference type="ARBA" id="ARBA00030229"/>
    </source>
</evidence>
<evidence type="ECO:0000256" key="6">
    <source>
        <dbReference type="ARBA" id="ARBA00021685"/>
    </source>
</evidence>
<keyword evidence="13" id="KW-0598">Phosphotransferase system</keyword>
<evidence type="ECO:0000256" key="13">
    <source>
        <dbReference type="ARBA" id="ARBA00022683"/>
    </source>
</evidence>
<keyword evidence="7" id="KW-0813">Transport</keyword>
<dbReference type="Pfam" id="PF03830">
    <property type="entry name" value="PTSIIB_sorb"/>
    <property type="match status" value="1"/>
</dbReference>
<evidence type="ECO:0000256" key="5">
    <source>
        <dbReference type="ARBA" id="ARBA00011929"/>
    </source>
</evidence>
<dbReference type="GO" id="GO:0005737">
    <property type="term" value="C:cytoplasm"/>
    <property type="evidence" value="ECO:0007669"/>
    <property type="project" value="UniProtKB-SubCell"/>
</dbReference>
<dbReference type="SUPFAM" id="SSF53062">
    <property type="entry name" value="PTS system fructose IIA component-like"/>
    <property type="match status" value="1"/>
</dbReference>
<keyword evidence="14" id="KW-0418">Kinase</keyword>
<evidence type="ECO:0000256" key="18">
    <source>
        <dbReference type="ARBA" id="ARBA00032197"/>
    </source>
</evidence>
<keyword evidence="10" id="KW-0597">Phosphoprotein</keyword>
<evidence type="ECO:0000259" key="20">
    <source>
        <dbReference type="PROSITE" id="PS51101"/>
    </source>
</evidence>
<dbReference type="PANTHER" id="PTHR33799:SF1">
    <property type="entry name" value="PTS SYSTEM MANNOSE-SPECIFIC EIIAB COMPONENT-RELATED"/>
    <property type="match status" value="1"/>
</dbReference>
<dbReference type="GO" id="GO:0009401">
    <property type="term" value="P:phosphoenolpyruvate-dependent sugar phosphotransferase system"/>
    <property type="evidence" value="ECO:0007669"/>
    <property type="project" value="UniProtKB-KW"/>
</dbReference>
<proteinExistence type="predicted"/>
<keyword evidence="8" id="KW-1003">Cell membrane</keyword>
<evidence type="ECO:0000256" key="16">
    <source>
        <dbReference type="ARBA" id="ARBA00023757"/>
    </source>
</evidence>
<dbReference type="InterPro" id="IPR033887">
    <property type="entry name" value="PTS_IIA_man"/>
</dbReference>
<dbReference type="EC" id="2.7.1.191" evidence="5"/>
<dbReference type="InterPro" id="IPR004701">
    <property type="entry name" value="PTS_EIIA_man-typ"/>
</dbReference>
<dbReference type="CDD" id="cd00001">
    <property type="entry name" value="PTS_IIB_man"/>
    <property type="match status" value="1"/>
</dbReference>
<evidence type="ECO:0000256" key="10">
    <source>
        <dbReference type="ARBA" id="ARBA00022553"/>
    </source>
</evidence>
<accession>A0AAW8U3L2</accession>
<evidence type="ECO:0000256" key="3">
    <source>
        <dbReference type="ARBA" id="ARBA00004496"/>
    </source>
</evidence>
<comment type="subcellular location">
    <subcellularLocation>
        <location evidence="2">Cell membrane</location>
    </subcellularLocation>
    <subcellularLocation>
        <location evidence="3">Cytoplasm</location>
    </subcellularLocation>
</comment>
<dbReference type="Pfam" id="PF03610">
    <property type="entry name" value="EIIA-man"/>
    <property type="match status" value="1"/>
</dbReference>
<dbReference type="PANTHER" id="PTHR33799">
    <property type="entry name" value="PTS PERMEASE-RELATED-RELATED"/>
    <property type="match status" value="1"/>
</dbReference>
<evidence type="ECO:0000313" key="21">
    <source>
        <dbReference type="EMBL" id="MDT2811287.1"/>
    </source>
</evidence>
<evidence type="ECO:0000256" key="14">
    <source>
        <dbReference type="ARBA" id="ARBA00022777"/>
    </source>
</evidence>
<evidence type="ECO:0000256" key="1">
    <source>
        <dbReference type="ARBA" id="ARBA00000514"/>
    </source>
</evidence>
<dbReference type="Gene3D" id="3.40.35.10">
    <property type="entry name" value="Phosphotransferase system, sorbose subfamily IIB component"/>
    <property type="match status" value="1"/>
</dbReference>
<dbReference type="PROSITE" id="PS51096">
    <property type="entry name" value="PTS_EIIA_TYPE_4"/>
    <property type="match status" value="1"/>
</dbReference>
<protein>
    <recommendedName>
        <fullName evidence="6">PTS system mannose-specific EIIAB component</fullName>
        <ecNumber evidence="5">2.7.1.191</ecNumber>
    </recommendedName>
    <alternativeName>
        <fullName evidence="18">EIIAB-Man</fullName>
    </alternativeName>
    <alternativeName>
        <fullName evidence="17">EIII-Man</fullName>
    </alternativeName>
</protein>
<gene>
    <name evidence="21" type="ORF">P7H43_12425</name>
</gene>
<dbReference type="SUPFAM" id="SSF52728">
    <property type="entry name" value="PTS IIb component"/>
    <property type="match status" value="1"/>
</dbReference>
<dbReference type="InterPro" id="IPR036662">
    <property type="entry name" value="PTS_EIIA_man-typ_sf"/>
</dbReference>
<evidence type="ECO:0000256" key="2">
    <source>
        <dbReference type="ARBA" id="ARBA00004236"/>
    </source>
</evidence>
<evidence type="ECO:0000256" key="7">
    <source>
        <dbReference type="ARBA" id="ARBA00022448"/>
    </source>
</evidence>
<dbReference type="Gene3D" id="3.40.50.510">
    <property type="entry name" value="Phosphotransferase system, mannose-type IIA component"/>
    <property type="match status" value="1"/>
</dbReference>
<dbReference type="AlphaFoldDB" id="A0AAW8U3L2"/>
<comment type="function">
    <text evidence="16">The phosphoenolpyruvate-dependent sugar phosphotransferase system (sugar PTS), a major carbohydrate active transport system, catalyzes the phosphorylation of incoming sugar substrates concomitantly with their translocation across the cell membrane. The enzyme II ManXYZ PTS system is involved in mannose transport.</text>
</comment>
<dbReference type="CDD" id="cd00006">
    <property type="entry name" value="PTS_IIA_man"/>
    <property type="match status" value="1"/>
</dbReference>
<dbReference type="InterPro" id="IPR036667">
    <property type="entry name" value="PTS_IIB_sorbose-sp_sf"/>
</dbReference>
<keyword evidence="9" id="KW-0963">Cytoplasm</keyword>
<evidence type="ECO:0000313" key="22">
    <source>
        <dbReference type="Proteomes" id="UP001256711"/>
    </source>
</evidence>
<dbReference type="InterPro" id="IPR004720">
    <property type="entry name" value="PTS_IIB_sorbose-sp"/>
</dbReference>
<evidence type="ECO:0000256" key="4">
    <source>
        <dbReference type="ARBA" id="ARBA00011738"/>
    </source>
</evidence>
<feature type="domain" description="PTS EIIB type-4" evidence="20">
    <location>
        <begin position="152"/>
        <end position="312"/>
    </location>
</feature>
<keyword evidence="12" id="KW-0808">Transferase</keyword>
<keyword evidence="11 21" id="KW-0762">Sugar transport</keyword>
<comment type="caution">
    <text evidence="21">The sequence shown here is derived from an EMBL/GenBank/DDBJ whole genome shotgun (WGS) entry which is preliminary data.</text>
</comment>
<evidence type="ECO:0000259" key="19">
    <source>
        <dbReference type="PROSITE" id="PS51096"/>
    </source>
</evidence>
<dbReference type="GO" id="GO:0005886">
    <property type="term" value="C:plasma membrane"/>
    <property type="evidence" value="ECO:0007669"/>
    <property type="project" value="UniProtKB-SubCell"/>
</dbReference>